<dbReference type="Pfam" id="PF07727">
    <property type="entry name" value="RVT_2"/>
    <property type="match status" value="1"/>
</dbReference>
<dbReference type="PANTHER" id="PTHR11439">
    <property type="entry name" value="GAG-POL-RELATED RETROTRANSPOSON"/>
    <property type="match status" value="1"/>
</dbReference>
<keyword evidence="3" id="KW-1185">Reference proteome</keyword>
<accession>A0AAV2DZL9</accession>
<proteinExistence type="predicted"/>
<evidence type="ECO:0000313" key="3">
    <source>
        <dbReference type="Proteomes" id="UP001497516"/>
    </source>
</evidence>
<dbReference type="AlphaFoldDB" id="A0AAV2DZL9"/>
<dbReference type="Proteomes" id="UP001497516">
    <property type="component" value="Chromosome 3"/>
</dbReference>
<name>A0AAV2DZL9_9ROSI</name>
<dbReference type="InterPro" id="IPR013103">
    <property type="entry name" value="RVT_2"/>
</dbReference>
<dbReference type="InterPro" id="IPR043502">
    <property type="entry name" value="DNA/RNA_pol_sf"/>
</dbReference>
<dbReference type="CDD" id="cd09272">
    <property type="entry name" value="RNase_HI_RT_Ty1"/>
    <property type="match status" value="1"/>
</dbReference>
<dbReference type="SUPFAM" id="SSF56672">
    <property type="entry name" value="DNA/RNA polymerases"/>
    <property type="match status" value="1"/>
</dbReference>
<sequence>MKQWKIVQFNVKNAFPHGDLKETIYMECPEGYTKGGPGMVCRLRRSLYGLQQAPRAWFEKFHGTILQAGFVQSHNDPSMFTGQNAQGNTVLLLYVDDMIVTGSDTERIKELTQSLHAAFNLKELGEASYFLGLEIHRSAAGLLVNQQKYISDLLEIAQFVDCNPCTTPMEQNLKLTHEDGVLLEDQTFYRSIVESLIYLTYTCLEIAYVVQVVSQFMGDACTTRLDAVHRILWYLKGTRDVEIFFPADGEPVMEAYADADYAGCRDTRRSTSGWCVKIGRSFVSWHCRKQDKVSKSSPEVEYRSMLEVSTEMVWLQSLF</sequence>
<dbReference type="PANTHER" id="PTHR11439:SF497">
    <property type="entry name" value="CYSTEINE-RICH RLK (RECEPTOR-LIKE PROTEIN KINASE) 8"/>
    <property type="match status" value="1"/>
</dbReference>
<evidence type="ECO:0000313" key="2">
    <source>
        <dbReference type="EMBL" id="CAL1378863.1"/>
    </source>
</evidence>
<evidence type="ECO:0000259" key="1">
    <source>
        <dbReference type="Pfam" id="PF07727"/>
    </source>
</evidence>
<feature type="domain" description="Reverse transcriptase Ty1/copia-type" evidence="1">
    <location>
        <begin position="2"/>
        <end position="170"/>
    </location>
</feature>
<dbReference type="EMBL" id="OZ034816">
    <property type="protein sequence ID" value="CAL1378863.1"/>
    <property type="molecule type" value="Genomic_DNA"/>
</dbReference>
<reference evidence="2 3" key="1">
    <citation type="submission" date="2024-04" db="EMBL/GenBank/DDBJ databases">
        <authorList>
            <person name="Fracassetti M."/>
        </authorList>
    </citation>
    <scope>NUCLEOTIDE SEQUENCE [LARGE SCALE GENOMIC DNA]</scope>
</reference>
<protein>
    <recommendedName>
        <fullName evidence="1">Reverse transcriptase Ty1/copia-type domain-containing protein</fullName>
    </recommendedName>
</protein>
<organism evidence="2 3">
    <name type="scientific">Linum trigynum</name>
    <dbReference type="NCBI Taxonomy" id="586398"/>
    <lineage>
        <taxon>Eukaryota</taxon>
        <taxon>Viridiplantae</taxon>
        <taxon>Streptophyta</taxon>
        <taxon>Embryophyta</taxon>
        <taxon>Tracheophyta</taxon>
        <taxon>Spermatophyta</taxon>
        <taxon>Magnoliopsida</taxon>
        <taxon>eudicotyledons</taxon>
        <taxon>Gunneridae</taxon>
        <taxon>Pentapetalae</taxon>
        <taxon>rosids</taxon>
        <taxon>fabids</taxon>
        <taxon>Malpighiales</taxon>
        <taxon>Linaceae</taxon>
        <taxon>Linum</taxon>
    </lineage>
</organism>
<gene>
    <name evidence="2" type="ORF">LTRI10_LOCUS20414</name>
</gene>